<name>A0A0R3TUF9_RODNA</name>
<feature type="compositionally biased region" description="Polar residues" evidence="1">
    <location>
        <begin position="1"/>
        <end position="20"/>
    </location>
</feature>
<feature type="region of interest" description="Disordered" evidence="1">
    <location>
        <begin position="1"/>
        <end position="21"/>
    </location>
</feature>
<evidence type="ECO:0000313" key="2">
    <source>
        <dbReference type="EMBL" id="VDO10306.1"/>
    </source>
</evidence>
<evidence type="ECO:0000313" key="3">
    <source>
        <dbReference type="Proteomes" id="UP000278807"/>
    </source>
</evidence>
<keyword evidence="3" id="KW-1185">Reference proteome</keyword>
<dbReference type="EMBL" id="UZAE01013546">
    <property type="protein sequence ID" value="VDO10306.1"/>
    <property type="molecule type" value="Genomic_DNA"/>
</dbReference>
<dbReference type="Proteomes" id="UP000278807">
    <property type="component" value="Unassembled WGS sequence"/>
</dbReference>
<reference evidence="2 3" key="2">
    <citation type="submission" date="2018-11" db="EMBL/GenBank/DDBJ databases">
        <authorList>
            <consortium name="Pathogen Informatics"/>
        </authorList>
    </citation>
    <scope>NUCLEOTIDE SEQUENCE [LARGE SCALE GENOMIC DNA]</scope>
</reference>
<dbReference type="WBParaSite" id="HNAJ_0001139201-mRNA-1">
    <property type="protein sequence ID" value="HNAJ_0001139201-mRNA-1"/>
    <property type="gene ID" value="HNAJ_0001139201"/>
</dbReference>
<proteinExistence type="predicted"/>
<accession>A0A0R3TUF9</accession>
<gene>
    <name evidence="2" type="ORF">HNAJ_LOCUS11382</name>
</gene>
<protein>
    <submittedName>
        <fullName evidence="2 4">Uncharacterized protein</fullName>
    </submittedName>
</protein>
<organism evidence="4">
    <name type="scientific">Rodentolepis nana</name>
    <name type="common">Dwarf tapeworm</name>
    <name type="synonym">Hymenolepis nana</name>
    <dbReference type="NCBI Taxonomy" id="102285"/>
    <lineage>
        <taxon>Eukaryota</taxon>
        <taxon>Metazoa</taxon>
        <taxon>Spiralia</taxon>
        <taxon>Lophotrochozoa</taxon>
        <taxon>Platyhelminthes</taxon>
        <taxon>Cestoda</taxon>
        <taxon>Eucestoda</taxon>
        <taxon>Cyclophyllidea</taxon>
        <taxon>Hymenolepididae</taxon>
        <taxon>Rodentolepis</taxon>
    </lineage>
</organism>
<sequence length="70" mass="8149">MQDIKQASKSLSSEVQSTTSEYKEITELIGGLRTRALLLRRQLIYFNGAEYETLHCFIRRFSLSMAEMEE</sequence>
<evidence type="ECO:0000256" key="1">
    <source>
        <dbReference type="SAM" id="MobiDB-lite"/>
    </source>
</evidence>
<evidence type="ECO:0000313" key="4">
    <source>
        <dbReference type="WBParaSite" id="HNAJ_0001139201-mRNA-1"/>
    </source>
</evidence>
<dbReference type="AlphaFoldDB" id="A0A0R3TUF9"/>
<reference evidence="4" key="1">
    <citation type="submission" date="2017-02" db="UniProtKB">
        <authorList>
            <consortium name="WormBaseParasite"/>
        </authorList>
    </citation>
    <scope>IDENTIFICATION</scope>
</reference>